<dbReference type="Proteomes" id="UP001527882">
    <property type="component" value="Unassembled WGS sequence"/>
</dbReference>
<evidence type="ECO:0008006" key="4">
    <source>
        <dbReference type="Google" id="ProtNLM"/>
    </source>
</evidence>
<dbReference type="RefSeq" id="WP_269884283.1">
    <property type="nucleotide sequence ID" value="NZ_JAQAGZ010000019.1"/>
</dbReference>
<evidence type="ECO:0000313" key="3">
    <source>
        <dbReference type="Proteomes" id="UP001527882"/>
    </source>
</evidence>
<feature type="transmembrane region" description="Helical" evidence="1">
    <location>
        <begin position="106"/>
        <end position="126"/>
    </location>
</feature>
<organism evidence="2 3">
    <name type="scientific">Paenibacillus gyeongsangnamensis</name>
    <dbReference type="NCBI Taxonomy" id="3388067"/>
    <lineage>
        <taxon>Bacteria</taxon>
        <taxon>Bacillati</taxon>
        <taxon>Bacillota</taxon>
        <taxon>Bacilli</taxon>
        <taxon>Bacillales</taxon>
        <taxon>Paenibacillaceae</taxon>
        <taxon>Paenibacillus</taxon>
    </lineage>
</organism>
<keyword evidence="1" id="KW-0812">Transmembrane</keyword>
<proteinExistence type="predicted"/>
<name>A0ABT4QFU0_9BACL</name>
<gene>
    <name evidence="2" type="ORF">O9H85_25750</name>
</gene>
<keyword evidence="1" id="KW-0472">Membrane</keyword>
<keyword evidence="1" id="KW-1133">Transmembrane helix</keyword>
<feature type="transmembrane region" description="Helical" evidence="1">
    <location>
        <begin position="37"/>
        <end position="59"/>
    </location>
</feature>
<feature type="transmembrane region" description="Helical" evidence="1">
    <location>
        <begin position="138"/>
        <end position="159"/>
    </location>
</feature>
<keyword evidence="3" id="KW-1185">Reference proteome</keyword>
<accession>A0ABT4QFU0</accession>
<sequence length="168" mass="20050">MILYPPVRFDANEWFILIVSALIWGALLLVPRRLPFVTLFIIWLFNGLLAFTADFSIGIDPFDLYDFNDRPEFEWFDVLLYLFMYPPSVFYMLYGYTYWEPHGWKLFGYMLAWALVTMGLEGIAAYGFHVFTYKGWKLWYSGPAYIVIYGLNLILFRFIQKYMPEVSR</sequence>
<comment type="caution">
    <text evidence="2">The sequence shown here is derived from an EMBL/GenBank/DDBJ whole genome shotgun (WGS) entry which is preliminary data.</text>
</comment>
<evidence type="ECO:0000256" key="1">
    <source>
        <dbReference type="SAM" id="Phobius"/>
    </source>
</evidence>
<feature type="transmembrane region" description="Helical" evidence="1">
    <location>
        <begin position="14"/>
        <end position="30"/>
    </location>
</feature>
<evidence type="ECO:0000313" key="2">
    <source>
        <dbReference type="EMBL" id="MCZ8515754.1"/>
    </source>
</evidence>
<reference evidence="2 3" key="1">
    <citation type="submission" date="2022-12" db="EMBL/GenBank/DDBJ databases">
        <title>Draft genome sequence of Paenibacillus sp. dW9.</title>
        <authorList>
            <person name="Choi E.-W."/>
            <person name="Kim D.-U."/>
        </authorList>
    </citation>
    <scope>NUCLEOTIDE SEQUENCE [LARGE SCALE GENOMIC DNA]</scope>
    <source>
        <strain evidence="3">dW9</strain>
    </source>
</reference>
<feature type="transmembrane region" description="Helical" evidence="1">
    <location>
        <begin position="79"/>
        <end position="99"/>
    </location>
</feature>
<protein>
    <recommendedName>
        <fullName evidence="4">EXPERA domain-containing protein</fullName>
    </recommendedName>
</protein>
<dbReference type="EMBL" id="JAQAGZ010000019">
    <property type="protein sequence ID" value="MCZ8515754.1"/>
    <property type="molecule type" value="Genomic_DNA"/>
</dbReference>